<evidence type="ECO:0000256" key="13">
    <source>
        <dbReference type="ARBA" id="ARBA00023136"/>
    </source>
</evidence>
<dbReference type="RefSeq" id="WP_093153081.1">
    <property type="nucleotide sequence ID" value="NZ_FNBW01000014.1"/>
</dbReference>
<dbReference type="GO" id="GO:0009236">
    <property type="term" value="P:cobalamin biosynthetic process"/>
    <property type="evidence" value="ECO:0007669"/>
    <property type="project" value="UniProtKB-UniRule"/>
</dbReference>
<dbReference type="OrthoDB" id="9794626at2"/>
<dbReference type="GO" id="GO:0008818">
    <property type="term" value="F:cobalamin 5'-phosphate synthase activity"/>
    <property type="evidence" value="ECO:0007669"/>
    <property type="project" value="UniProtKB-UniRule"/>
</dbReference>
<evidence type="ECO:0000256" key="2">
    <source>
        <dbReference type="ARBA" id="ARBA00004651"/>
    </source>
</evidence>
<evidence type="ECO:0000256" key="1">
    <source>
        <dbReference type="ARBA" id="ARBA00001946"/>
    </source>
</evidence>
<dbReference type="PANTHER" id="PTHR34148">
    <property type="entry name" value="ADENOSYLCOBINAMIDE-GDP RIBAZOLETRANSFERASE"/>
    <property type="match status" value="1"/>
</dbReference>
<dbReference type="HAMAP" id="MF_00719">
    <property type="entry name" value="CobS"/>
    <property type="match status" value="1"/>
</dbReference>
<comment type="catalytic activity">
    <reaction evidence="17 19">
        <text>alpha-ribazole + adenosylcob(III)inamide-GDP = adenosylcob(III)alamin + GMP + H(+)</text>
        <dbReference type="Rhea" id="RHEA:16049"/>
        <dbReference type="ChEBI" id="CHEBI:10329"/>
        <dbReference type="ChEBI" id="CHEBI:15378"/>
        <dbReference type="ChEBI" id="CHEBI:18408"/>
        <dbReference type="ChEBI" id="CHEBI:58115"/>
        <dbReference type="ChEBI" id="CHEBI:60487"/>
        <dbReference type="EC" id="2.7.8.26"/>
    </reaction>
</comment>
<dbReference type="NCBIfam" id="TIGR00317">
    <property type="entry name" value="cobS"/>
    <property type="match status" value="1"/>
</dbReference>
<comment type="caution">
    <text evidence="20">The sequence shown here is derived from an EMBL/GenBank/DDBJ whole genome shotgun (WGS) entry which is preliminary data.</text>
</comment>
<dbReference type="EC" id="2.7.8.26" evidence="5 19"/>
<evidence type="ECO:0000256" key="15">
    <source>
        <dbReference type="ARBA" id="ARBA00032605"/>
    </source>
</evidence>
<feature type="transmembrane region" description="Helical" evidence="19">
    <location>
        <begin position="47"/>
        <end position="69"/>
    </location>
</feature>
<evidence type="ECO:0000256" key="4">
    <source>
        <dbReference type="ARBA" id="ARBA00010561"/>
    </source>
</evidence>
<dbReference type="EMBL" id="FNBW01000014">
    <property type="protein sequence ID" value="SDG30566.1"/>
    <property type="molecule type" value="Genomic_DNA"/>
</dbReference>
<reference evidence="20 21" key="1">
    <citation type="submission" date="2016-10" db="EMBL/GenBank/DDBJ databases">
        <authorList>
            <person name="Varghese N."/>
            <person name="Submissions S."/>
        </authorList>
    </citation>
    <scope>NUCLEOTIDE SEQUENCE [LARGE SCALE GENOMIC DNA]</scope>
    <source>
        <strain evidence="20 21">DSM 18839</strain>
    </source>
</reference>
<evidence type="ECO:0000256" key="9">
    <source>
        <dbReference type="ARBA" id="ARBA00022679"/>
    </source>
</evidence>
<keyword evidence="9 19" id="KW-0808">Transferase</keyword>
<evidence type="ECO:0000256" key="17">
    <source>
        <dbReference type="ARBA" id="ARBA00048623"/>
    </source>
</evidence>
<evidence type="ECO:0000256" key="10">
    <source>
        <dbReference type="ARBA" id="ARBA00022692"/>
    </source>
</evidence>
<feature type="transmembrane region" description="Helical" evidence="19">
    <location>
        <begin position="195"/>
        <end position="228"/>
    </location>
</feature>
<protein>
    <recommendedName>
        <fullName evidence="6 19">Adenosylcobinamide-GDP ribazoletransferase</fullName>
        <ecNumber evidence="5 19">2.7.8.26</ecNumber>
    </recommendedName>
    <alternativeName>
        <fullName evidence="16 19">Cobalamin synthase</fullName>
    </alternativeName>
    <alternativeName>
        <fullName evidence="15 19">Cobalamin-5'-phosphate synthase</fullName>
    </alternativeName>
</protein>
<comment type="function">
    <text evidence="14 19">Joins adenosylcobinamide-GDP and alpha-ribazole to generate adenosylcobalamin (Ado-cobalamin). Also synthesizes adenosylcobalamin 5'-phosphate from adenosylcobinamide-GDP and alpha-ribazole 5'-phosphate.</text>
</comment>
<evidence type="ECO:0000256" key="3">
    <source>
        <dbReference type="ARBA" id="ARBA00004663"/>
    </source>
</evidence>
<keyword evidence="12 19" id="KW-1133">Transmembrane helix</keyword>
<dbReference type="GO" id="GO:0005886">
    <property type="term" value="C:plasma membrane"/>
    <property type="evidence" value="ECO:0007669"/>
    <property type="project" value="UniProtKB-SubCell"/>
</dbReference>
<keyword evidence="21" id="KW-1185">Reference proteome</keyword>
<evidence type="ECO:0000256" key="11">
    <source>
        <dbReference type="ARBA" id="ARBA00022842"/>
    </source>
</evidence>
<dbReference type="UniPathway" id="UPA00148">
    <property type="reaction ID" value="UER00238"/>
</dbReference>
<evidence type="ECO:0000256" key="19">
    <source>
        <dbReference type="HAMAP-Rule" id="MF_00719"/>
    </source>
</evidence>
<evidence type="ECO:0000256" key="16">
    <source>
        <dbReference type="ARBA" id="ARBA00032853"/>
    </source>
</evidence>
<evidence type="ECO:0000256" key="18">
    <source>
        <dbReference type="ARBA" id="ARBA00049504"/>
    </source>
</evidence>
<dbReference type="AlphaFoldDB" id="A0A8G2BLC2"/>
<keyword evidence="11 19" id="KW-0460">Magnesium</keyword>
<gene>
    <name evidence="19" type="primary">cobS</name>
    <name evidence="20" type="ORF">SAMN05660686_03959</name>
</gene>
<dbReference type="PANTHER" id="PTHR34148:SF1">
    <property type="entry name" value="ADENOSYLCOBINAMIDE-GDP RIBAZOLETRANSFERASE"/>
    <property type="match status" value="1"/>
</dbReference>
<comment type="similarity">
    <text evidence="4 19">Belongs to the CobS family.</text>
</comment>
<dbReference type="GO" id="GO:0051073">
    <property type="term" value="F:adenosylcobinamide-GDP ribazoletransferase activity"/>
    <property type="evidence" value="ECO:0007669"/>
    <property type="project" value="UniProtKB-UniRule"/>
</dbReference>
<keyword evidence="7 19" id="KW-1003">Cell membrane</keyword>
<dbReference type="Pfam" id="PF02654">
    <property type="entry name" value="CobS"/>
    <property type="match status" value="1"/>
</dbReference>
<dbReference type="Proteomes" id="UP000198615">
    <property type="component" value="Unassembled WGS sequence"/>
</dbReference>
<evidence type="ECO:0000256" key="5">
    <source>
        <dbReference type="ARBA" id="ARBA00013200"/>
    </source>
</evidence>
<feature type="transmembrane region" description="Helical" evidence="19">
    <location>
        <begin position="75"/>
        <end position="95"/>
    </location>
</feature>
<evidence type="ECO:0000313" key="20">
    <source>
        <dbReference type="EMBL" id="SDG30566.1"/>
    </source>
</evidence>
<organism evidence="20 21">
    <name type="scientific">Thalassobaculum litoreum DSM 18839</name>
    <dbReference type="NCBI Taxonomy" id="1123362"/>
    <lineage>
        <taxon>Bacteria</taxon>
        <taxon>Pseudomonadati</taxon>
        <taxon>Pseudomonadota</taxon>
        <taxon>Alphaproteobacteria</taxon>
        <taxon>Rhodospirillales</taxon>
        <taxon>Thalassobaculaceae</taxon>
        <taxon>Thalassobaculum</taxon>
    </lineage>
</organism>
<comment type="catalytic activity">
    <reaction evidence="18 19">
        <text>alpha-ribazole 5'-phosphate + adenosylcob(III)inamide-GDP = adenosylcob(III)alamin 5'-phosphate + GMP + H(+)</text>
        <dbReference type="Rhea" id="RHEA:23560"/>
        <dbReference type="ChEBI" id="CHEBI:15378"/>
        <dbReference type="ChEBI" id="CHEBI:57918"/>
        <dbReference type="ChEBI" id="CHEBI:58115"/>
        <dbReference type="ChEBI" id="CHEBI:60487"/>
        <dbReference type="ChEBI" id="CHEBI:60493"/>
        <dbReference type="EC" id="2.7.8.26"/>
    </reaction>
</comment>
<dbReference type="InterPro" id="IPR003805">
    <property type="entry name" value="CobS"/>
</dbReference>
<keyword evidence="8 19" id="KW-0169">Cobalamin biosynthesis</keyword>
<accession>A0A8G2BLC2</accession>
<comment type="pathway">
    <text evidence="3 19">Cofactor biosynthesis; adenosylcobalamin biosynthesis; adenosylcobalamin from cob(II)yrinate a,c-diamide: step 7/7.</text>
</comment>
<proteinExistence type="inferred from homology"/>
<comment type="subcellular location">
    <subcellularLocation>
        <location evidence="2 19">Cell membrane</location>
        <topology evidence="2 19">Multi-pass membrane protein</topology>
    </subcellularLocation>
</comment>
<sequence length="265" mass="25862">MTDTPPSDGPGSGGPTSRWFDELGLATVFLTRLPWPRPIIDPRPLMAAAWAFPVVGLAIGLIGGVAFAVADAAGLPGAVCALIALAASALASGALHEDGLADLADGFGGGRDPEAKRRIMRDSRIGSYGVLALILAVSLKAACLAALEADTAVLAMIAAHAVARGVVPGLARALPFAAGDGLGCAAGKPGRTGALWAAAIAVAVALFVLPAGIGLAAAIAAGVAAVLVGMLARRQIGGLTGDVLGAAEQTAEVAALAAIAAYLAA</sequence>
<evidence type="ECO:0000256" key="12">
    <source>
        <dbReference type="ARBA" id="ARBA00022989"/>
    </source>
</evidence>
<keyword evidence="13 19" id="KW-0472">Membrane</keyword>
<evidence type="ECO:0000256" key="6">
    <source>
        <dbReference type="ARBA" id="ARBA00015850"/>
    </source>
</evidence>
<name>A0A8G2BLC2_9PROT</name>
<feature type="transmembrane region" description="Helical" evidence="19">
    <location>
        <begin position="125"/>
        <end position="147"/>
    </location>
</feature>
<evidence type="ECO:0000313" key="21">
    <source>
        <dbReference type="Proteomes" id="UP000198615"/>
    </source>
</evidence>
<evidence type="ECO:0000256" key="14">
    <source>
        <dbReference type="ARBA" id="ARBA00025228"/>
    </source>
</evidence>
<evidence type="ECO:0000256" key="7">
    <source>
        <dbReference type="ARBA" id="ARBA00022475"/>
    </source>
</evidence>
<evidence type="ECO:0000256" key="8">
    <source>
        <dbReference type="ARBA" id="ARBA00022573"/>
    </source>
</evidence>
<comment type="cofactor">
    <cofactor evidence="1 19">
        <name>Mg(2+)</name>
        <dbReference type="ChEBI" id="CHEBI:18420"/>
    </cofactor>
</comment>
<keyword evidence="10 19" id="KW-0812">Transmembrane</keyword>